<accession>A0A1I7RMG1</accession>
<dbReference type="AlphaFoldDB" id="A0A1I7RMG1"/>
<sequence>MMHGNPKCFLAPFDPSPILYWLKLLNFSYALFHRQAPKFHFDFFFIPVNSFLERRVLSLGAGTSGTAGTERLERHEQIN</sequence>
<reference evidence="2" key="1">
    <citation type="submission" date="2016-11" db="UniProtKB">
        <authorList>
            <consortium name="WormBaseParasite"/>
        </authorList>
    </citation>
    <scope>IDENTIFICATION</scope>
</reference>
<organism evidence="1 2">
    <name type="scientific">Bursaphelenchus xylophilus</name>
    <name type="common">Pinewood nematode worm</name>
    <name type="synonym">Aphelenchoides xylophilus</name>
    <dbReference type="NCBI Taxonomy" id="6326"/>
    <lineage>
        <taxon>Eukaryota</taxon>
        <taxon>Metazoa</taxon>
        <taxon>Ecdysozoa</taxon>
        <taxon>Nematoda</taxon>
        <taxon>Chromadorea</taxon>
        <taxon>Rhabditida</taxon>
        <taxon>Tylenchina</taxon>
        <taxon>Tylenchomorpha</taxon>
        <taxon>Aphelenchoidea</taxon>
        <taxon>Aphelenchoididae</taxon>
        <taxon>Bursaphelenchus</taxon>
    </lineage>
</organism>
<dbReference type="WBParaSite" id="BXY_0189600.1">
    <property type="protein sequence ID" value="BXY_0189600.1"/>
    <property type="gene ID" value="BXY_0189600"/>
</dbReference>
<proteinExistence type="predicted"/>
<evidence type="ECO:0000313" key="2">
    <source>
        <dbReference type="WBParaSite" id="BXY_0189600.1"/>
    </source>
</evidence>
<protein>
    <submittedName>
        <fullName evidence="2">Uncharacterized protein</fullName>
    </submittedName>
</protein>
<evidence type="ECO:0000313" key="1">
    <source>
        <dbReference type="Proteomes" id="UP000095284"/>
    </source>
</evidence>
<dbReference type="Proteomes" id="UP000095284">
    <property type="component" value="Unplaced"/>
</dbReference>
<name>A0A1I7RMG1_BURXY</name>